<evidence type="ECO:0000256" key="1">
    <source>
        <dbReference type="SAM" id="MobiDB-lite"/>
    </source>
</evidence>
<evidence type="ECO:0000313" key="3">
    <source>
        <dbReference type="Proteomes" id="UP000295030"/>
    </source>
</evidence>
<dbReference type="Proteomes" id="UP000295030">
    <property type="component" value="Unassembled WGS sequence"/>
</dbReference>
<dbReference type="SUPFAM" id="SSF50199">
    <property type="entry name" value="Staphylococcal nuclease"/>
    <property type="match status" value="1"/>
</dbReference>
<dbReference type="InterPro" id="IPR035437">
    <property type="entry name" value="SNase_OB-fold_sf"/>
</dbReference>
<name>A0A4R1HQN1_ANCAQ</name>
<sequence>MQHRLTASPPFSPWRRRVRGPLAALAVAAALGLVPVPGVSAQIASEPVVSQPVASGPVASATCPELFQARAQVASVSPAGDLVLADGTVLRLAGLAGGGAGTAVGWQPELAARVAGRDIAFAADPARDRYGRRAALVRLEGEAGTLQHALLRAGLALARPELLFLGCLPSWLESEGEARRANRGLWRSLPLDAWDIEAIRAQQGRFTIVAGRILDVGKTNRVDYLNFGRVWRQDMTGRVESEGRAALEAHGHDVAGLAGRWVRLRGTVFEAGGPAITLRRAEQIDLVVDPPGMRAGRGAKGRDRPTGDE</sequence>
<feature type="region of interest" description="Disordered" evidence="1">
    <location>
        <begin position="290"/>
        <end position="309"/>
    </location>
</feature>
<feature type="compositionally biased region" description="Basic and acidic residues" evidence="1">
    <location>
        <begin position="300"/>
        <end position="309"/>
    </location>
</feature>
<organism evidence="2 3">
    <name type="scientific">Ancylobacter aquaticus</name>
    <dbReference type="NCBI Taxonomy" id="100"/>
    <lineage>
        <taxon>Bacteria</taxon>
        <taxon>Pseudomonadati</taxon>
        <taxon>Pseudomonadota</taxon>
        <taxon>Alphaproteobacteria</taxon>
        <taxon>Hyphomicrobiales</taxon>
        <taxon>Xanthobacteraceae</taxon>
        <taxon>Ancylobacter</taxon>
    </lineage>
</organism>
<proteinExistence type="predicted"/>
<dbReference type="AlphaFoldDB" id="A0A4R1HQN1"/>
<dbReference type="EMBL" id="SMFY01000003">
    <property type="protein sequence ID" value="TCK23483.1"/>
    <property type="molecule type" value="Genomic_DNA"/>
</dbReference>
<gene>
    <name evidence="2" type="ORF">EV667_3318</name>
</gene>
<evidence type="ECO:0000313" key="2">
    <source>
        <dbReference type="EMBL" id="TCK23483.1"/>
    </source>
</evidence>
<dbReference type="RefSeq" id="WP_245516208.1">
    <property type="nucleotide sequence ID" value="NZ_SMFY01000003.1"/>
</dbReference>
<evidence type="ECO:0008006" key="4">
    <source>
        <dbReference type="Google" id="ProtNLM"/>
    </source>
</evidence>
<protein>
    <recommendedName>
        <fullName evidence="4">Endonuclease YncB(Thermonuclease family)</fullName>
    </recommendedName>
</protein>
<dbReference type="Gene3D" id="2.40.50.90">
    <property type="match status" value="1"/>
</dbReference>
<keyword evidence="3" id="KW-1185">Reference proteome</keyword>
<reference evidence="2 3" key="1">
    <citation type="submission" date="2019-03" db="EMBL/GenBank/DDBJ databases">
        <title>Genomic Encyclopedia of Type Strains, Phase IV (KMG-IV): sequencing the most valuable type-strain genomes for metagenomic binning, comparative biology and taxonomic classification.</title>
        <authorList>
            <person name="Goeker M."/>
        </authorList>
    </citation>
    <scope>NUCLEOTIDE SEQUENCE [LARGE SCALE GENOMIC DNA]</scope>
    <source>
        <strain evidence="2 3">DSM 101</strain>
    </source>
</reference>
<accession>A0A4R1HQN1</accession>
<comment type="caution">
    <text evidence="2">The sequence shown here is derived from an EMBL/GenBank/DDBJ whole genome shotgun (WGS) entry which is preliminary data.</text>
</comment>